<dbReference type="RefSeq" id="WP_036838153.1">
    <property type="nucleotide sequence ID" value="NZ_CAWLUD010000021.1"/>
</dbReference>
<proteinExistence type="predicted"/>
<dbReference type="InterPro" id="IPR025457">
    <property type="entry name" value="DUF4277"/>
</dbReference>
<feature type="domain" description="Transposase IS4-like" evidence="1">
    <location>
        <begin position="156"/>
        <end position="461"/>
    </location>
</feature>
<comment type="caution">
    <text evidence="3">The sequence shown here is derived from an EMBL/GenBank/DDBJ whole genome shotgun (WGS) entry which is preliminary data.</text>
</comment>
<evidence type="ECO:0000313" key="4">
    <source>
        <dbReference type="Proteomes" id="UP000028002"/>
    </source>
</evidence>
<dbReference type="PANTHER" id="PTHR34614">
    <property type="match status" value="1"/>
</dbReference>
<dbReference type="Pfam" id="PF14104">
    <property type="entry name" value="DUF4277"/>
    <property type="match status" value="1"/>
</dbReference>
<reference evidence="3 4" key="1">
    <citation type="submission" date="2014-03" db="EMBL/GenBank/DDBJ databases">
        <title>Draft Genome of Photorhabdus temperata Meg1.</title>
        <authorList>
            <person name="Hurst S.G.IV."/>
            <person name="Morris K."/>
            <person name="Thomas K."/>
            <person name="Tisa L.S."/>
        </authorList>
    </citation>
    <scope>NUCLEOTIDE SEQUENCE [LARGE SCALE GENOMIC DNA]</scope>
    <source>
        <strain evidence="3 4">Meg1</strain>
    </source>
</reference>
<dbReference type="GO" id="GO:0006313">
    <property type="term" value="P:DNA transposition"/>
    <property type="evidence" value="ECO:0007669"/>
    <property type="project" value="InterPro"/>
</dbReference>
<dbReference type="PATRIC" id="fig|1393735.3.peg.1507"/>
<dbReference type="InterPro" id="IPR002559">
    <property type="entry name" value="Transposase_11"/>
</dbReference>
<dbReference type="InterPro" id="IPR047654">
    <property type="entry name" value="IS1634_transpos"/>
</dbReference>
<dbReference type="Proteomes" id="UP000028002">
    <property type="component" value="Unassembled WGS sequence"/>
</dbReference>
<dbReference type="AlphaFoldDB" id="A0A081RZ31"/>
<evidence type="ECO:0000259" key="2">
    <source>
        <dbReference type="Pfam" id="PF14104"/>
    </source>
</evidence>
<organism evidence="3 4">
    <name type="scientific">Photorhabdus temperata subsp. temperata Meg1</name>
    <dbReference type="NCBI Taxonomy" id="1393735"/>
    <lineage>
        <taxon>Bacteria</taxon>
        <taxon>Pseudomonadati</taxon>
        <taxon>Pseudomonadota</taxon>
        <taxon>Gammaproteobacteria</taxon>
        <taxon>Enterobacterales</taxon>
        <taxon>Morganellaceae</taxon>
        <taxon>Photorhabdus</taxon>
    </lineage>
</organism>
<protein>
    <submittedName>
        <fullName evidence="3">Transposase, IS4 family</fullName>
    </submittedName>
</protein>
<accession>A0A081RZ31</accession>
<sequence>MPTPVPAIKRLDHLGLIAAFCHEAGLPRMIDAIIPKYSSHTVSHGDAFLAMILNGLGFHSRTLHMFSGFFQHKPIARLIGTDIEAEHLNDDVLGRTLDALYEAGVSEVYQVLAEQVVDKLGLNPDSVHLDITSFHVDGDYDSALGDDTKRIALVPGYSRDHRPELNQVVLELICENQAGIPVYMQAMSGNTNDAKAFAQTIKTHIQCLKAAQNSRYFVADAALYTEAAITSLHQQKQRFITRVPLTIKEAKQSLLNVTAEQFSPISEGYSGCWVTSSYGGVPQRWLLVNSTAAEKRENQTFRKNTLRETENESKQFDKLGKKSFACREDALQALHDFESQCQFIGIASPEIQVITAYAGRGKPGRHQHPKSVHYQLAGQVYTRLDNVKQARSRVGRFILATNERDEGWLDMAALLANYKAQQKVERGFRFLKSPEFLTSAIFLKKPERIEALLMVMTCCLMVYAALEHKIRHELKQSVPFFPDMKNKPTQSPTARWVFLAFEGISTFEFQEHKMVTGMQSYHHELLSLLGVQYKAVYS</sequence>
<dbReference type="Pfam" id="PF01609">
    <property type="entry name" value="DDE_Tnp_1"/>
    <property type="match status" value="1"/>
</dbReference>
<dbReference type="GO" id="GO:0003677">
    <property type="term" value="F:DNA binding"/>
    <property type="evidence" value="ECO:0007669"/>
    <property type="project" value="InterPro"/>
</dbReference>
<dbReference type="GO" id="GO:0004803">
    <property type="term" value="F:transposase activity"/>
    <property type="evidence" value="ECO:0007669"/>
    <property type="project" value="InterPro"/>
</dbReference>
<dbReference type="NCBIfam" id="NF033559">
    <property type="entry name" value="transpos_IS1634"/>
    <property type="match status" value="1"/>
</dbReference>
<gene>
    <name evidence="3" type="ORF">MEG1DRAFT_01460</name>
</gene>
<feature type="domain" description="DUF4277" evidence="2">
    <location>
        <begin position="8"/>
        <end position="113"/>
    </location>
</feature>
<dbReference type="EMBL" id="JGVH01000021">
    <property type="protein sequence ID" value="KER03934.1"/>
    <property type="molecule type" value="Genomic_DNA"/>
</dbReference>
<evidence type="ECO:0000313" key="3">
    <source>
        <dbReference type="EMBL" id="KER03934.1"/>
    </source>
</evidence>
<dbReference type="PANTHER" id="PTHR34614:SF2">
    <property type="entry name" value="TRANSPOSASE IS4-LIKE DOMAIN-CONTAINING PROTEIN"/>
    <property type="match status" value="1"/>
</dbReference>
<name>A0A081RZ31_PHOTE</name>
<evidence type="ECO:0000259" key="1">
    <source>
        <dbReference type="Pfam" id="PF01609"/>
    </source>
</evidence>